<keyword evidence="10" id="KW-0418">Kinase</keyword>
<evidence type="ECO:0000256" key="5">
    <source>
        <dbReference type="ARBA" id="ARBA00022475"/>
    </source>
</evidence>
<dbReference type="Gene3D" id="3.30.450.20">
    <property type="entry name" value="PAS domain"/>
    <property type="match status" value="1"/>
</dbReference>
<evidence type="ECO:0000256" key="3">
    <source>
        <dbReference type="ARBA" id="ARBA00004236"/>
    </source>
</evidence>
<dbReference type="InterPro" id="IPR036097">
    <property type="entry name" value="HisK_dim/P_sf"/>
</dbReference>
<dbReference type="EC" id="2.7.13.3" evidence="4"/>
<proteinExistence type="predicted"/>
<dbReference type="SUPFAM" id="SSF47384">
    <property type="entry name" value="Homodimeric domain of signal transducing histidine kinase"/>
    <property type="match status" value="1"/>
</dbReference>
<dbReference type="PROSITE" id="PS50109">
    <property type="entry name" value="HIS_KIN"/>
    <property type="match status" value="1"/>
</dbReference>
<dbReference type="CDD" id="cd00082">
    <property type="entry name" value="HisKA"/>
    <property type="match status" value="1"/>
</dbReference>
<dbReference type="InterPro" id="IPR005467">
    <property type="entry name" value="His_kinase_dom"/>
</dbReference>
<evidence type="ECO:0000313" key="19">
    <source>
        <dbReference type="Proteomes" id="UP000322791"/>
    </source>
</evidence>
<comment type="subcellular location">
    <subcellularLocation>
        <location evidence="3">Cell membrane</location>
    </subcellularLocation>
    <subcellularLocation>
        <location evidence="2">Membrane</location>
        <topology evidence="2">Multi-pass membrane protein</topology>
    </subcellularLocation>
</comment>
<keyword evidence="8" id="KW-0812">Transmembrane</keyword>
<dbReference type="Gene3D" id="6.10.340.10">
    <property type="match status" value="1"/>
</dbReference>
<evidence type="ECO:0000256" key="9">
    <source>
        <dbReference type="ARBA" id="ARBA00022741"/>
    </source>
</evidence>
<organism evidence="18 19">
    <name type="scientific">Hymenobacter lutimineralis</name>
    <dbReference type="NCBI Taxonomy" id="2606448"/>
    <lineage>
        <taxon>Bacteria</taxon>
        <taxon>Pseudomonadati</taxon>
        <taxon>Bacteroidota</taxon>
        <taxon>Cytophagia</taxon>
        <taxon>Cytophagales</taxon>
        <taxon>Hymenobacteraceae</taxon>
        <taxon>Hymenobacter</taxon>
    </lineage>
</organism>
<sequence>MSLKLKIRLSILTMLVLLLGLGGYTFFTIQRLEGGTRGVQQANFRSVEYGQQMLRALEQLEDAPADVTPLAALRRALTREAANITEAGELELVDTLTQQVADYQRLVDDRAPTPEQLARLRQLRAETHRMMALNEASFHRQTQQTAAAAAGARRVVLVGMILSTLVALSLVVRLPRAVLRPLRRLRADVEDVASAGPATQVSIAKNDEVGAVALALNRAFGYLQDQRAVTRAALATERSRLESLIEHLDEGLLLLDPDGCVLLANPVARELLGRSAAELVGQRAEDLRRESALLHDVFQPLLEPESGRAGEAPAPVLLTINHANGETAYYRLTLNHIVTRNRETGRTEFVGHILALRNVSDFKKLDEVKSNYLATISHELKTPLASIKLSLMLLQDERTEAEERQRLADGIRDETQRLLGMVGQLLAVSRLDAGADIQFDVQPVALAEVVNYAIDTVRPQIEDKQLQLCLELPAGLLPARADLEKTTWVLINLLSNAIRYSPRGARLLVQATPRLEAVEINVQDCGPGIAAEFHERIFQRFTHVPNATGHKGGSGLGLSISREFIEAQGGRLWVESEPDCGSSFRFTLPLVDVG</sequence>
<dbReference type="InterPro" id="IPR003594">
    <property type="entry name" value="HATPase_dom"/>
</dbReference>
<keyword evidence="7" id="KW-0808">Transferase</keyword>
<name>A0A5D6UU85_9BACT</name>
<dbReference type="FunFam" id="3.30.565.10:FF:000023">
    <property type="entry name" value="PAS domain-containing sensor histidine kinase"/>
    <property type="match status" value="1"/>
</dbReference>
<dbReference type="GO" id="GO:0000155">
    <property type="term" value="F:phosphorelay sensor kinase activity"/>
    <property type="evidence" value="ECO:0007669"/>
    <property type="project" value="InterPro"/>
</dbReference>
<dbReference type="InterPro" id="IPR003660">
    <property type="entry name" value="HAMP_dom"/>
</dbReference>
<dbReference type="InterPro" id="IPR036890">
    <property type="entry name" value="HATPase_C_sf"/>
</dbReference>
<evidence type="ECO:0000259" key="17">
    <source>
        <dbReference type="PROSITE" id="PS50885"/>
    </source>
</evidence>
<evidence type="ECO:0000259" key="15">
    <source>
        <dbReference type="PROSITE" id="PS50109"/>
    </source>
</evidence>
<dbReference type="RefSeq" id="WP_149072599.1">
    <property type="nucleotide sequence ID" value="NZ_VTHL01000027.1"/>
</dbReference>
<dbReference type="PRINTS" id="PR00344">
    <property type="entry name" value="BCTRLSENSOR"/>
</dbReference>
<keyword evidence="6" id="KW-0597">Phosphoprotein</keyword>
<feature type="domain" description="PAS" evidence="16">
    <location>
        <begin position="237"/>
        <end position="300"/>
    </location>
</feature>
<dbReference type="GO" id="GO:0000156">
    <property type="term" value="F:phosphorelay response regulator activity"/>
    <property type="evidence" value="ECO:0007669"/>
    <property type="project" value="TreeGrafter"/>
</dbReference>
<dbReference type="InterPro" id="IPR050351">
    <property type="entry name" value="BphY/WalK/GraS-like"/>
</dbReference>
<dbReference type="SMART" id="SM00304">
    <property type="entry name" value="HAMP"/>
    <property type="match status" value="1"/>
</dbReference>
<comment type="caution">
    <text evidence="18">The sequence shown here is derived from an EMBL/GenBank/DDBJ whole genome shotgun (WGS) entry which is preliminary data.</text>
</comment>
<keyword evidence="11" id="KW-0067">ATP-binding</keyword>
<evidence type="ECO:0000256" key="2">
    <source>
        <dbReference type="ARBA" id="ARBA00004141"/>
    </source>
</evidence>
<dbReference type="InterPro" id="IPR003661">
    <property type="entry name" value="HisK_dim/P_dom"/>
</dbReference>
<keyword evidence="12" id="KW-1133">Transmembrane helix</keyword>
<dbReference type="GO" id="GO:0006355">
    <property type="term" value="P:regulation of DNA-templated transcription"/>
    <property type="evidence" value="ECO:0007669"/>
    <property type="project" value="InterPro"/>
</dbReference>
<dbReference type="CDD" id="cd00075">
    <property type="entry name" value="HATPase"/>
    <property type="match status" value="1"/>
</dbReference>
<dbReference type="InterPro" id="IPR013767">
    <property type="entry name" value="PAS_fold"/>
</dbReference>
<dbReference type="NCBIfam" id="TIGR00229">
    <property type="entry name" value="sensory_box"/>
    <property type="match status" value="1"/>
</dbReference>
<evidence type="ECO:0000256" key="12">
    <source>
        <dbReference type="ARBA" id="ARBA00022989"/>
    </source>
</evidence>
<feature type="domain" description="Histidine kinase" evidence="15">
    <location>
        <begin position="375"/>
        <end position="592"/>
    </location>
</feature>
<keyword evidence="13" id="KW-0902">Two-component regulatory system</keyword>
<dbReference type="PANTHER" id="PTHR42878">
    <property type="entry name" value="TWO-COMPONENT HISTIDINE KINASE"/>
    <property type="match status" value="1"/>
</dbReference>
<dbReference type="SMART" id="SM00091">
    <property type="entry name" value="PAS"/>
    <property type="match status" value="1"/>
</dbReference>
<dbReference type="Gene3D" id="3.30.565.10">
    <property type="entry name" value="Histidine kinase-like ATPase, C-terminal domain"/>
    <property type="match status" value="1"/>
</dbReference>
<dbReference type="GO" id="GO:0005886">
    <property type="term" value="C:plasma membrane"/>
    <property type="evidence" value="ECO:0007669"/>
    <property type="project" value="UniProtKB-SubCell"/>
</dbReference>
<keyword evidence="14" id="KW-0472">Membrane</keyword>
<dbReference type="PROSITE" id="PS50112">
    <property type="entry name" value="PAS"/>
    <property type="match status" value="1"/>
</dbReference>
<dbReference type="Gene3D" id="1.10.287.130">
    <property type="match status" value="1"/>
</dbReference>
<dbReference type="CDD" id="cd00130">
    <property type="entry name" value="PAS"/>
    <property type="match status" value="1"/>
</dbReference>
<evidence type="ECO:0000256" key="6">
    <source>
        <dbReference type="ARBA" id="ARBA00022553"/>
    </source>
</evidence>
<dbReference type="GO" id="GO:0005524">
    <property type="term" value="F:ATP binding"/>
    <property type="evidence" value="ECO:0007669"/>
    <property type="project" value="UniProtKB-KW"/>
</dbReference>
<gene>
    <name evidence="18" type="ORF">FY528_18930</name>
</gene>
<dbReference type="Pfam" id="PF00512">
    <property type="entry name" value="HisKA"/>
    <property type="match status" value="1"/>
</dbReference>
<evidence type="ECO:0000256" key="1">
    <source>
        <dbReference type="ARBA" id="ARBA00000085"/>
    </source>
</evidence>
<dbReference type="Proteomes" id="UP000322791">
    <property type="component" value="Unassembled WGS sequence"/>
</dbReference>
<dbReference type="PANTHER" id="PTHR42878:SF7">
    <property type="entry name" value="SENSOR HISTIDINE KINASE GLRK"/>
    <property type="match status" value="1"/>
</dbReference>
<dbReference type="PROSITE" id="PS50885">
    <property type="entry name" value="HAMP"/>
    <property type="match status" value="1"/>
</dbReference>
<evidence type="ECO:0000256" key="10">
    <source>
        <dbReference type="ARBA" id="ARBA00022777"/>
    </source>
</evidence>
<reference evidence="18 19" key="1">
    <citation type="submission" date="2019-08" db="EMBL/GenBank/DDBJ databases">
        <authorList>
            <person name="Seo M.-J."/>
        </authorList>
    </citation>
    <scope>NUCLEOTIDE SEQUENCE [LARGE SCALE GENOMIC DNA]</scope>
    <source>
        <strain evidence="18 19">KIGAM108</strain>
    </source>
</reference>
<comment type="catalytic activity">
    <reaction evidence="1">
        <text>ATP + protein L-histidine = ADP + protein N-phospho-L-histidine.</text>
        <dbReference type="EC" id="2.7.13.3"/>
    </reaction>
</comment>
<keyword evidence="9" id="KW-0547">Nucleotide-binding</keyword>
<dbReference type="AlphaFoldDB" id="A0A5D6UU85"/>
<protein>
    <recommendedName>
        <fullName evidence="4">histidine kinase</fullName>
        <ecNumber evidence="4">2.7.13.3</ecNumber>
    </recommendedName>
</protein>
<evidence type="ECO:0000256" key="8">
    <source>
        <dbReference type="ARBA" id="ARBA00022692"/>
    </source>
</evidence>
<keyword evidence="5" id="KW-1003">Cell membrane</keyword>
<dbReference type="InterPro" id="IPR035965">
    <property type="entry name" value="PAS-like_dom_sf"/>
</dbReference>
<dbReference type="SMART" id="SM00388">
    <property type="entry name" value="HisKA"/>
    <property type="match status" value="1"/>
</dbReference>
<dbReference type="SMART" id="SM00387">
    <property type="entry name" value="HATPase_c"/>
    <property type="match status" value="1"/>
</dbReference>
<evidence type="ECO:0000256" key="14">
    <source>
        <dbReference type="ARBA" id="ARBA00023136"/>
    </source>
</evidence>
<dbReference type="InterPro" id="IPR004358">
    <property type="entry name" value="Sig_transdc_His_kin-like_C"/>
</dbReference>
<accession>A0A5D6UU85</accession>
<feature type="domain" description="HAMP" evidence="17">
    <location>
        <begin position="176"/>
        <end position="228"/>
    </location>
</feature>
<evidence type="ECO:0000313" key="18">
    <source>
        <dbReference type="EMBL" id="TYZ06212.1"/>
    </source>
</evidence>
<dbReference type="GO" id="GO:0007234">
    <property type="term" value="P:osmosensory signaling via phosphorelay pathway"/>
    <property type="evidence" value="ECO:0007669"/>
    <property type="project" value="TreeGrafter"/>
</dbReference>
<dbReference type="GO" id="GO:0030295">
    <property type="term" value="F:protein kinase activator activity"/>
    <property type="evidence" value="ECO:0007669"/>
    <property type="project" value="TreeGrafter"/>
</dbReference>
<dbReference type="Pfam" id="PF02518">
    <property type="entry name" value="HATPase_c"/>
    <property type="match status" value="1"/>
</dbReference>
<dbReference type="InterPro" id="IPR000014">
    <property type="entry name" value="PAS"/>
</dbReference>
<evidence type="ECO:0000256" key="4">
    <source>
        <dbReference type="ARBA" id="ARBA00012438"/>
    </source>
</evidence>
<dbReference type="SUPFAM" id="SSF55785">
    <property type="entry name" value="PYP-like sensor domain (PAS domain)"/>
    <property type="match status" value="1"/>
</dbReference>
<evidence type="ECO:0000256" key="13">
    <source>
        <dbReference type="ARBA" id="ARBA00023012"/>
    </source>
</evidence>
<keyword evidence="19" id="KW-1185">Reference proteome</keyword>
<evidence type="ECO:0000256" key="7">
    <source>
        <dbReference type="ARBA" id="ARBA00022679"/>
    </source>
</evidence>
<evidence type="ECO:0000259" key="16">
    <source>
        <dbReference type="PROSITE" id="PS50112"/>
    </source>
</evidence>
<dbReference type="Pfam" id="PF00989">
    <property type="entry name" value="PAS"/>
    <property type="match status" value="1"/>
</dbReference>
<dbReference type="EMBL" id="VTHL01000027">
    <property type="protein sequence ID" value="TYZ06212.1"/>
    <property type="molecule type" value="Genomic_DNA"/>
</dbReference>
<dbReference type="SUPFAM" id="SSF55874">
    <property type="entry name" value="ATPase domain of HSP90 chaperone/DNA topoisomerase II/histidine kinase"/>
    <property type="match status" value="1"/>
</dbReference>
<evidence type="ECO:0000256" key="11">
    <source>
        <dbReference type="ARBA" id="ARBA00022840"/>
    </source>
</evidence>